<protein>
    <submittedName>
        <fullName evidence="1">Uncharacterized protein</fullName>
    </submittedName>
</protein>
<proteinExistence type="predicted"/>
<sequence>MSEPAPPTFPVVDEQVNPVDVDQPCKCHAIQPVESNVPFLSDPHIERLLLGDIPLFSVKPPAPLNVQEIKEEIQESPSVPIADILEEGGGESRTKSVDLGEDRGVFELAWRRVTGWLSQWRGAEPYWSPEEAEVVDEKGEGSLPEVEALPQEGINVGEKELDEGLKVAVEPETQPAIGEETFVVKAEEGEEVVPVDHEPSKGDV</sequence>
<dbReference type="EMBL" id="SDIL01000022">
    <property type="protein sequence ID" value="RXK40158.1"/>
    <property type="molecule type" value="Genomic_DNA"/>
</dbReference>
<dbReference type="InParanoid" id="A0A4Q1BQE3"/>
<organism evidence="1 2">
    <name type="scientific">Tremella mesenterica</name>
    <name type="common">Jelly fungus</name>
    <dbReference type="NCBI Taxonomy" id="5217"/>
    <lineage>
        <taxon>Eukaryota</taxon>
        <taxon>Fungi</taxon>
        <taxon>Dikarya</taxon>
        <taxon>Basidiomycota</taxon>
        <taxon>Agaricomycotina</taxon>
        <taxon>Tremellomycetes</taxon>
        <taxon>Tremellales</taxon>
        <taxon>Tremellaceae</taxon>
        <taxon>Tremella</taxon>
    </lineage>
</organism>
<dbReference type="VEuPathDB" id="FungiDB:TREMEDRAFT_61243"/>
<accession>A0A4Q1BQE3</accession>
<dbReference type="Proteomes" id="UP000289152">
    <property type="component" value="Unassembled WGS sequence"/>
</dbReference>
<keyword evidence="2" id="KW-1185">Reference proteome</keyword>
<comment type="caution">
    <text evidence="1">The sequence shown here is derived from an EMBL/GenBank/DDBJ whole genome shotgun (WGS) entry which is preliminary data.</text>
</comment>
<name>A0A4Q1BQE3_TREME</name>
<evidence type="ECO:0000313" key="2">
    <source>
        <dbReference type="Proteomes" id="UP000289152"/>
    </source>
</evidence>
<gene>
    <name evidence="1" type="ORF">M231_02616</name>
</gene>
<evidence type="ECO:0000313" key="1">
    <source>
        <dbReference type="EMBL" id="RXK40158.1"/>
    </source>
</evidence>
<dbReference type="AlphaFoldDB" id="A0A4Q1BQE3"/>
<reference evidence="1 2" key="1">
    <citation type="submission" date="2016-06" db="EMBL/GenBank/DDBJ databases">
        <title>Evolution of pathogenesis and genome organization in the Tremellales.</title>
        <authorList>
            <person name="Cuomo C."/>
            <person name="Litvintseva A."/>
            <person name="Heitman J."/>
            <person name="Chen Y."/>
            <person name="Sun S."/>
            <person name="Springer D."/>
            <person name="Dromer F."/>
            <person name="Young S."/>
            <person name="Zeng Q."/>
            <person name="Chapman S."/>
            <person name="Gujja S."/>
            <person name="Saif S."/>
            <person name="Birren B."/>
        </authorList>
    </citation>
    <scope>NUCLEOTIDE SEQUENCE [LARGE SCALE GENOMIC DNA]</scope>
    <source>
        <strain evidence="1 2">ATCC 28783</strain>
    </source>
</reference>